<feature type="domain" description="Methyltransferase" evidence="1">
    <location>
        <begin position="49"/>
        <end position="138"/>
    </location>
</feature>
<dbReference type="GO" id="GO:0008168">
    <property type="term" value="F:methyltransferase activity"/>
    <property type="evidence" value="ECO:0007669"/>
    <property type="project" value="UniProtKB-KW"/>
</dbReference>
<proteinExistence type="predicted"/>
<dbReference type="InterPro" id="IPR029063">
    <property type="entry name" value="SAM-dependent_MTases_sf"/>
</dbReference>
<evidence type="ECO:0000313" key="2">
    <source>
        <dbReference type="EMBL" id="MDX6033933.1"/>
    </source>
</evidence>
<dbReference type="Gene3D" id="3.40.50.150">
    <property type="entry name" value="Vaccinia Virus protein VP39"/>
    <property type="match status" value="1"/>
</dbReference>
<evidence type="ECO:0000313" key="3">
    <source>
        <dbReference type="EMBL" id="MDX6042220.1"/>
    </source>
</evidence>
<dbReference type="EMBL" id="JAWXRC010000042">
    <property type="protein sequence ID" value="MDX6033933.1"/>
    <property type="molecule type" value="Genomic_DNA"/>
</dbReference>
<dbReference type="GO" id="GO:0032259">
    <property type="term" value="P:methylation"/>
    <property type="evidence" value="ECO:0007669"/>
    <property type="project" value="UniProtKB-KW"/>
</dbReference>
<dbReference type="GO" id="GO:0016491">
    <property type="term" value="F:oxidoreductase activity"/>
    <property type="evidence" value="ECO:0007669"/>
    <property type="project" value="UniProtKB-KW"/>
</dbReference>
<keyword evidence="4" id="KW-1185">Reference proteome</keyword>
<keyword evidence="3" id="KW-0560">Oxidoreductase</keyword>
<dbReference type="EMBL" id="JAWXRD010000040">
    <property type="protein sequence ID" value="MDX6042220.1"/>
    <property type="molecule type" value="Genomic_DNA"/>
</dbReference>
<accession>A0AAJ2SBX5</accession>
<evidence type="ECO:0000259" key="1">
    <source>
        <dbReference type="Pfam" id="PF13649"/>
    </source>
</evidence>
<dbReference type="Proteomes" id="UP001282336">
    <property type="component" value="Unassembled WGS sequence"/>
</dbReference>
<gene>
    <name evidence="3" type="ORF">SIK69_18680</name>
    <name evidence="2" type="ORF">SIL20_20745</name>
</gene>
<comment type="caution">
    <text evidence="2">The sequence shown here is derived from an EMBL/GenBank/DDBJ whole genome shotgun (WGS) entry which is preliminary data.</text>
</comment>
<dbReference type="SUPFAM" id="SSF53335">
    <property type="entry name" value="S-adenosyl-L-methionine-dependent methyltransferases"/>
    <property type="match status" value="1"/>
</dbReference>
<dbReference type="CDD" id="cd02440">
    <property type="entry name" value="AdoMet_MTases"/>
    <property type="match status" value="1"/>
</dbReference>
<evidence type="ECO:0000313" key="5">
    <source>
        <dbReference type="Proteomes" id="UP001282336"/>
    </source>
</evidence>
<evidence type="ECO:0000313" key="4">
    <source>
        <dbReference type="Proteomes" id="UP001275664"/>
    </source>
</evidence>
<dbReference type="RefSeq" id="WP_319630361.1">
    <property type="nucleotide sequence ID" value="NZ_JAWXRB010000045.1"/>
</dbReference>
<organism evidence="2 5">
    <name type="scientific">Scandinavium lactucae</name>
    <dbReference type="NCBI Taxonomy" id="3095028"/>
    <lineage>
        <taxon>Bacteria</taxon>
        <taxon>Pseudomonadati</taxon>
        <taxon>Pseudomonadota</taxon>
        <taxon>Gammaproteobacteria</taxon>
        <taxon>Enterobacterales</taxon>
        <taxon>Enterobacteriaceae</taxon>
        <taxon>Scandinavium</taxon>
    </lineage>
</organism>
<keyword evidence="2" id="KW-0808">Transferase</keyword>
<protein>
    <submittedName>
        <fullName evidence="2">Class I SAM-dependent methyltransferase</fullName>
        <ecNumber evidence="2">2.1.-.-</ecNumber>
    </submittedName>
</protein>
<name>A0AAJ2SBX5_9ENTR</name>
<dbReference type="AlphaFoldDB" id="A0AAJ2SBX5"/>
<reference evidence="2 4" key="1">
    <citation type="submission" date="2023-11" db="EMBL/GenBank/DDBJ databases">
        <title>Scandinavium wanjuensis sp. nov., isolated from lettuce South Korea.</title>
        <authorList>
            <person name="Park J."/>
            <person name="Park S."/>
            <person name="Oh K.K."/>
            <person name="Cho G.S."/>
            <person name="Franz C.M.A.P."/>
        </authorList>
    </citation>
    <scope>NUCLEOTIDE SEQUENCE</scope>
    <source>
        <strain evidence="2">V105_12</strain>
        <strain evidence="3 4">V105_6</strain>
    </source>
</reference>
<sequence length="203" mass="22781">MEHDHPSAANIIALYNEGAEEWDRVRKGNLIEQSWLERFRALLPSQGCVLDLGCGGGDPIAGYFLQHGYDVCGVDSSAPLIRLCQQRFPQGEWHLGDMRTLALDKTFSGVIAWDSFFHLTRSDQRKMFPVFHQHCQPGTALIFTSGPENGEALGEFIGQTLYHASLGNDEYRQLLDENGFQVVKQLTEDPQCGGRTVWLAQVR</sequence>
<dbReference type="Proteomes" id="UP001275664">
    <property type="component" value="Unassembled WGS sequence"/>
</dbReference>
<dbReference type="InterPro" id="IPR041698">
    <property type="entry name" value="Methyltransf_25"/>
</dbReference>
<dbReference type="Pfam" id="PF13649">
    <property type="entry name" value="Methyltransf_25"/>
    <property type="match status" value="1"/>
</dbReference>
<dbReference type="EC" id="2.1.-.-" evidence="2"/>
<keyword evidence="2" id="KW-0489">Methyltransferase</keyword>